<feature type="chain" id="PRO_5010716287" evidence="1">
    <location>
        <begin position="19"/>
        <end position="200"/>
    </location>
</feature>
<evidence type="ECO:0000256" key="1">
    <source>
        <dbReference type="SAM" id="SignalP"/>
    </source>
</evidence>
<evidence type="ECO:0000313" key="2">
    <source>
        <dbReference type="EMBL" id="GAP91515.1"/>
    </source>
</evidence>
<dbReference type="OrthoDB" id="4651086at2759"/>
<dbReference type="EMBL" id="DF977476">
    <property type="protein sequence ID" value="GAP91515.1"/>
    <property type="molecule type" value="Genomic_DNA"/>
</dbReference>
<accession>A0A1W2TSL1</accession>
<keyword evidence="3" id="KW-1185">Reference proteome</keyword>
<reference evidence="2" key="1">
    <citation type="submission" date="2016-03" db="EMBL/GenBank/DDBJ databases">
        <title>Draft genome sequence of Rosellinia necatrix.</title>
        <authorList>
            <person name="Kanematsu S."/>
        </authorList>
    </citation>
    <scope>NUCLEOTIDE SEQUENCE [LARGE SCALE GENOMIC DNA]</scope>
    <source>
        <strain evidence="2">W97</strain>
    </source>
</reference>
<sequence>MKASLLGLAIMATPTALADFWLVYQRRSAQIGRVESTTYGTSIIHEAPRWTCERDMFRYRIFPDRRDVGEQNYGIQFEPWGNMPGPLWHDPLIDVTMNLDPSALGRQTISHDRDYIMTDATGEQSARCHLNRTFIIGLDCWFQHPDPKIKQFNVNVNGSSMFFCESDIEVNEDVDGWDMLSGHVSVNLLTGLPPVPTQSD</sequence>
<proteinExistence type="predicted"/>
<gene>
    <name evidence="2" type="ORF">SAMD00023353_3101250</name>
</gene>
<name>A0A1W2TSL1_ROSNE</name>
<feature type="signal peptide" evidence="1">
    <location>
        <begin position="1"/>
        <end position="18"/>
    </location>
</feature>
<dbReference type="AlphaFoldDB" id="A0A1W2TSL1"/>
<keyword evidence="1" id="KW-0732">Signal</keyword>
<organism evidence="2">
    <name type="scientific">Rosellinia necatrix</name>
    <name type="common">White root-rot fungus</name>
    <dbReference type="NCBI Taxonomy" id="77044"/>
    <lineage>
        <taxon>Eukaryota</taxon>
        <taxon>Fungi</taxon>
        <taxon>Dikarya</taxon>
        <taxon>Ascomycota</taxon>
        <taxon>Pezizomycotina</taxon>
        <taxon>Sordariomycetes</taxon>
        <taxon>Xylariomycetidae</taxon>
        <taxon>Xylariales</taxon>
        <taxon>Xylariaceae</taxon>
        <taxon>Rosellinia</taxon>
    </lineage>
</organism>
<dbReference type="Proteomes" id="UP000054516">
    <property type="component" value="Unassembled WGS sequence"/>
</dbReference>
<evidence type="ECO:0000313" key="3">
    <source>
        <dbReference type="Proteomes" id="UP000054516"/>
    </source>
</evidence>
<protein>
    <submittedName>
        <fullName evidence="2">Uncharacterized protein</fullName>
    </submittedName>
</protein>